<accession>A0A381T2A7</accession>
<feature type="domain" description="Xylose isomerase-like TIM barrel" evidence="8">
    <location>
        <begin position="18"/>
        <end position="271"/>
    </location>
</feature>
<evidence type="ECO:0000313" key="9">
    <source>
        <dbReference type="EMBL" id="SVA10326.1"/>
    </source>
</evidence>
<reference evidence="9" key="1">
    <citation type="submission" date="2018-05" db="EMBL/GenBank/DDBJ databases">
        <authorList>
            <person name="Lanie J.A."/>
            <person name="Ng W.-L."/>
            <person name="Kazmierczak K.M."/>
            <person name="Andrzejewski T.M."/>
            <person name="Davidsen T.M."/>
            <person name="Wayne K.J."/>
            <person name="Tettelin H."/>
            <person name="Glass J.I."/>
            <person name="Rusch D."/>
            <person name="Podicherti R."/>
            <person name="Tsui H.-C.T."/>
            <person name="Winkler M.E."/>
        </authorList>
    </citation>
    <scope>NUCLEOTIDE SEQUENCE</scope>
</reference>
<keyword evidence="5" id="KW-0378">Hydrolase</keyword>
<dbReference type="PROSITE" id="PS00729">
    <property type="entry name" value="AP_NUCLEASE_F2_1"/>
    <property type="match status" value="1"/>
</dbReference>
<comment type="similarity">
    <text evidence="2">Belongs to the AP endonuclease 2 family.</text>
</comment>
<gene>
    <name evidence="9" type="ORF">METZ01_LOCUS63180</name>
</gene>
<dbReference type="GO" id="GO:0003906">
    <property type="term" value="F:DNA-(apurinic or apyrimidinic site) endonuclease activity"/>
    <property type="evidence" value="ECO:0007669"/>
    <property type="project" value="TreeGrafter"/>
</dbReference>
<keyword evidence="3" id="KW-0479">Metal-binding</keyword>
<evidence type="ECO:0000256" key="7">
    <source>
        <dbReference type="ARBA" id="ARBA00023204"/>
    </source>
</evidence>
<dbReference type="PROSITE" id="PS00731">
    <property type="entry name" value="AP_NUCLEASE_F2_3"/>
    <property type="match status" value="1"/>
</dbReference>
<keyword evidence="7" id="KW-0234">DNA repair</keyword>
<evidence type="ECO:0000259" key="8">
    <source>
        <dbReference type="Pfam" id="PF01261"/>
    </source>
</evidence>
<organism evidence="9">
    <name type="scientific">marine metagenome</name>
    <dbReference type="NCBI Taxonomy" id="408172"/>
    <lineage>
        <taxon>unclassified sequences</taxon>
        <taxon>metagenomes</taxon>
        <taxon>ecological metagenomes</taxon>
    </lineage>
</organism>
<name>A0A381T2A7_9ZZZZ</name>
<dbReference type="InterPro" id="IPR018246">
    <property type="entry name" value="AP_endonuc_F2_Zn_BS"/>
</dbReference>
<dbReference type="CDD" id="cd00019">
    <property type="entry name" value="AP2Ec"/>
    <property type="match status" value="1"/>
</dbReference>
<evidence type="ECO:0000256" key="5">
    <source>
        <dbReference type="ARBA" id="ARBA00022801"/>
    </source>
</evidence>
<dbReference type="EMBL" id="UINC01003918">
    <property type="protein sequence ID" value="SVA10326.1"/>
    <property type="molecule type" value="Genomic_DNA"/>
</dbReference>
<dbReference type="PROSITE" id="PS51432">
    <property type="entry name" value="AP_NUCLEASE_F2_4"/>
    <property type="match status" value="1"/>
</dbReference>
<dbReference type="Gene3D" id="3.20.20.150">
    <property type="entry name" value="Divalent-metal-dependent TIM barrel enzymes"/>
    <property type="match status" value="1"/>
</dbReference>
<evidence type="ECO:0000256" key="4">
    <source>
        <dbReference type="ARBA" id="ARBA00022763"/>
    </source>
</evidence>
<comment type="cofactor">
    <cofactor evidence="1">
        <name>Zn(2+)</name>
        <dbReference type="ChEBI" id="CHEBI:29105"/>
    </cofactor>
</comment>
<keyword evidence="6" id="KW-0862">Zinc</keyword>
<protein>
    <recommendedName>
        <fullName evidence="8">Xylose isomerase-like TIM barrel domain-containing protein</fullName>
    </recommendedName>
</protein>
<dbReference type="GO" id="GO:0003677">
    <property type="term" value="F:DNA binding"/>
    <property type="evidence" value="ECO:0007669"/>
    <property type="project" value="InterPro"/>
</dbReference>
<dbReference type="InterPro" id="IPR036237">
    <property type="entry name" value="Xyl_isomerase-like_sf"/>
</dbReference>
<sequence length="297" mass="32475">MPKLGAHMSTTGGLPRAVERAHATGCKTLQIFTKSGRQWRARPLPKPEIDKFRQLSAELDVQPAIAHASYLINLGSPDNALQDKSRNALGEELDRAEALGLLGLVLHPGSYTTTSEEEGLARIAEGIVAALSGRQNYRTTLLLEHTAGQGTNLGYTFEQLGIIITEAERNSAPRIGACLDTCHLLAAGYDLSSDAAYAKTMTEFDRHVGIDRLRAIHLNDSEHPLASRKDRHAHIGRGHVGLSAFRRLLADPRLQSIPMVLETPKTQTKNPSGKMTAIDVDPMDLENLRTLRELLET</sequence>
<evidence type="ECO:0000256" key="6">
    <source>
        <dbReference type="ARBA" id="ARBA00022833"/>
    </source>
</evidence>
<dbReference type="SUPFAM" id="SSF51658">
    <property type="entry name" value="Xylose isomerase-like"/>
    <property type="match status" value="1"/>
</dbReference>
<proteinExistence type="inferred from homology"/>
<dbReference type="InterPro" id="IPR001719">
    <property type="entry name" value="AP_endonuc_2"/>
</dbReference>
<dbReference type="Pfam" id="PF01261">
    <property type="entry name" value="AP_endonuc_2"/>
    <property type="match status" value="1"/>
</dbReference>
<evidence type="ECO:0000256" key="1">
    <source>
        <dbReference type="ARBA" id="ARBA00001947"/>
    </source>
</evidence>
<dbReference type="PANTHER" id="PTHR21445">
    <property type="entry name" value="ENDONUCLEASE IV ENDODEOXYRIBONUCLEASE IV"/>
    <property type="match status" value="1"/>
</dbReference>
<dbReference type="InterPro" id="IPR013022">
    <property type="entry name" value="Xyl_isomerase-like_TIM-brl"/>
</dbReference>
<dbReference type="GO" id="GO:0008270">
    <property type="term" value="F:zinc ion binding"/>
    <property type="evidence" value="ECO:0007669"/>
    <property type="project" value="InterPro"/>
</dbReference>
<dbReference type="GO" id="GO:0006284">
    <property type="term" value="P:base-excision repair"/>
    <property type="evidence" value="ECO:0007669"/>
    <property type="project" value="TreeGrafter"/>
</dbReference>
<dbReference type="NCBIfam" id="TIGR00587">
    <property type="entry name" value="nfo"/>
    <property type="match status" value="1"/>
</dbReference>
<dbReference type="HAMAP" id="MF_00152">
    <property type="entry name" value="Nfo"/>
    <property type="match status" value="1"/>
</dbReference>
<dbReference type="FunFam" id="3.20.20.150:FF:000001">
    <property type="entry name" value="Probable endonuclease 4"/>
    <property type="match status" value="1"/>
</dbReference>
<dbReference type="AlphaFoldDB" id="A0A381T2A7"/>
<dbReference type="PANTHER" id="PTHR21445:SF0">
    <property type="entry name" value="APURINIC-APYRIMIDINIC ENDONUCLEASE"/>
    <property type="match status" value="1"/>
</dbReference>
<dbReference type="GO" id="GO:0008081">
    <property type="term" value="F:phosphoric diester hydrolase activity"/>
    <property type="evidence" value="ECO:0007669"/>
    <property type="project" value="TreeGrafter"/>
</dbReference>
<keyword evidence="4" id="KW-0227">DNA damage</keyword>
<evidence type="ECO:0000256" key="3">
    <source>
        <dbReference type="ARBA" id="ARBA00022723"/>
    </source>
</evidence>
<dbReference type="SMART" id="SM00518">
    <property type="entry name" value="AP2Ec"/>
    <property type="match status" value="1"/>
</dbReference>
<evidence type="ECO:0000256" key="2">
    <source>
        <dbReference type="ARBA" id="ARBA00005340"/>
    </source>
</evidence>